<name>A0ABC8V4J3_9AQUA</name>
<dbReference type="EMBL" id="CAUOFW020010390">
    <property type="protein sequence ID" value="CAK9188281.1"/>
    <property type="molecule type" value="Genomic_DNA"/>
</dbReference>
<sequence length="157" mass="17114">MASPKSFIFRPSLQEIKACSAAVRVANIPGLIRGAHGNRGLGHAFLCHIEPMKVLAYVVNLAAAFGGRKGIQPWKQQTDLILELEFYCGGLSNRPSLVVVNKIDEAGAEQVYEKLKRRVPGVRIFPGCAVLEEGIPELKGGLRMLVNSGKSHKLNRL</sequence>
<reference evidence="3 4" key="1">
    <citation type="submission" date="2024-02" db="EMBL/GenBank/DDBJ databases">
        <authorList>
            <person name="Vignale AGUSTIN F."/>
            <person name="Sosa J E."/>
            <person name="Modenutti C."/>
        </authorList>
    </citation>
    <scope>NUCLEOTIDE SEQUENCE [LARGE SCALE GENOMIC DNA]</scope>
</reference>
<keyword evidence="4" id="KW-1185">Reference proteome</keyword>
<evidence type="ECO:0000313" key="4">
    <source>
        <dbReference type="Proteomes" id="UP001642360"/>
    </source>
</evidence>
<dbReference type="SUPFAM" id="SSF52540">
    <property type="entry name" value="P-loop containing nucleoside triphosphate hydrolases"/>
    <property type="match status" value="1"/>
</dbReference>
<dbReference type="GO" id="GO:0000166">
    <property type="term" value="F:nucleotide binding"/>
    <property type="evidence" value="ECO:0007669"/>
    <property type="project" value="UniProtKB-KW"/>
</dbReference>
<dbReference type="Proteomes" id="UP001642360">
    <property type="component" value="Unassembled WGS sequence"/>
</dbReference>
<protein>
    <recommendedName>
        <fullName evidence="2">OBG-type G domain-containing protein</fullName>
    </recommendedName>
</protein>
<dbReference type="InterPro" id="IPR006073">
    <property type="entry name" value="GTP-bd"/>
</dbReference>
<evidence type="ECO:0000256" key="1">
    <source>
        <dbReference type="ARBA" id="ARBA00022741"/>
    </source>
</evidence>
<dbReference type="InterPro" id="IPR031167">
    <property type="entry name" value="G_OBG"/>
</dbReference>
<accession>A0ABC8V4J3</accession>
<dbReference type="PRINTS" id="PR00326">
    <property type="entry name" value="GTP1OBG"/>
</dbReference>
<feature type="domain" description="OBG-type G" evidence="2">
    <location>
        <begin position="1"/>
        <end position="147"/>
    </location>
</feature>
<organism evidence="3 4">
    <name type="scientific">Ilex paraguariensis</name>
    <name type="common">yerba mate</name>
    <dbReference type="NCBI Taxonomy" id="185542"/>
    <lineage>
        <taxon>Eukaryota</taxon>
        <taxon>Viridiplantae</taxon>
        <taxon>Streptophyta</taxon>
        <taxon>Embryophyta</taxon>
        <taxon>Tracheophyta</taxon>
        <taxon>Spermatophyta</taxon>
        <taxon>Magnoliopsida</taxon>
        <taxon>eudicotyledons</taxon>
        <taxon>Gunneridae</taxon>
        <taxon>Pentapetalae</taxon>
        <taxon>asterids</taxon>
        <taxon>campanulids</taxon>
        <taxon>Aquifoliales</taxon>
        <taxon>Aquifoliaceae</taxon>
        <taxon>Ilex</taxon>
    </lineage>
</organism>
<evidence type="ECO:0000259" key="2">
    <source>
        <dbReference type="PROSITE" id="PS51710"/>
    </source>
</evidence>
<dbReference type="Gene3D" id="3.40.50.300">
    <property type="entry name" value="P-loop containing nucleotide triphosphate hydrolases"/>
    <property type="match status" value="1"/>
</dbReference>
<dbReference type="PROSITE" id="PS51710">
    <property type="entry name" value="G_OBG"/>
    <property type="match status" value="1"/>
</dbReference>
<gene>
    <name evidence="3" type="ORF">ILEXP_LOCUS58945</name>
</gene>
<proteinExistence type="predicted"/>
<keyword evidence="1" id="KW-0547">Nucleotide-binding</keyword>
<dbReference type="InterPro" id="IPR027417">
    <property type="entry name" value="P-loop_NTPase"/>
</dbReference>
<dbReference type="InterPro" id="IPR045086">
    <property type="entry name" value="OBG_GTPase"/>
</dbReference>
<evidence type="ECO:0000313" key="3">
    <source>
        <dbReference type="EMBL" id="CAK9188281.1"/>
    </source>
</evidence>
<dbReference type="PANTHER" id="PTHR11702">
    <property type="entry name" value="DEVELOPMENTALLY REGULATED GTP-BINDING PROTEIN-RELATED"/>
    <property type="match status" value="1"/>
</dbReference>
<dbReference type="AlphaFoldDB" id="A0ABC8V4J3"/>
<comment type="caution">
    <text evidence="3">The sequence shown here is derived from an EMBL/GenBank/DDBJ whole genome shotgun (WGS) entry which is preliminary data.</text>
</comment>
<dbReference type="PANTHER" id="PTHR11702:SF31">
    <property type="entry name" value="MITOCHONDRIAL RIBOSOME-ASSOCIATED GTPASE 2"/>
    <property type="match status" value="1"/>
</dbReference>